<dbReference type="PANTHER" id="PTHR30193:SF41">
    <property type="entry name" value="DIACETYLCHITOBIOSE UPTAKE SYSTEM PERMEASE PROTEIN NGCF"/>
    <property type="match status" value="1"/>
</dbReference>
<keyword evidence="10" id="KW-1185">Reference proteome</keyword>
<dbReference type="GO" id="GO:0055085">
    <property type="term" value="P:transmembrane transport"/>
    <property type="evidence" value="ECO:0007669"/>
    <property type="project" value="InterPro"/>
</dbReference>
<feature type="domain" description="ABC transmembrane type-1" evidence="8">
    <location>
        <begin position="73"/>
        <end position="284"/>
    </location>
</feature>
<dbReference type="Proteomes" id="UP000266340">
    <property type="component" value="Unassembled WGS sequence"/>
</dbReference>
<protein>
    <submittedName>
        <fullName evidence="9">Sugar ABC transporter permease</fullName>
    </submittedName>
</protein>
<dbReference type="RefSeq" id="WP_119151337.1">
    <property type="nucleotide sequence ID" value="NZ_JBHSOV010000014.1"/>
</dbReference>
<dbReference type="PROSITE" id="PS50928">
    <property type="entry name" value="ABC_TM1"/>
    <property type="match status" value="1"/>
</dbReference>
<proteinExistence type="inferred from homology"/>
<feature type="transmembrane region" description="Helical" evidence="7">
    <location>
        <begin position="12"/>
        <end position="39"/>
    </location>
</feature>
<dbReference type="SUPFAM" id="SSF161098">
    <property type="entry name" value="MetI-like"/>
    <property type="match status" value="1"/>
</dbReference>
<reference evidence="9 10" key="1">
    <citation type="submission" date="2018-09" db="EMBL/GenBank/DDBJ databases">
        <title>Cohnella cavernae sp. nov., isolated from a karst cave.</title>
        <authorList>
            <person name="Zhu H."/>
        </authorList>
    </citation>
    <scope>NUCLEOTIDE SEQUENCE [LARGE SCALE GENOMIC DNA]</scope>
    <source>
        <strain evidence="9 10">K2E09-144</strain>
    </source>
</reference>
<evidence type="ECO:0000259" key="8">
    <source>
        <dbReference type="PROSITE" id="PS50928"/>
    </source>
</evidence>
<keyword evidence="3" id="KW-1003">Cell membrane</keyword>
<evidence type="ECO:0000313" key="10">
    <source>
        <dbReference type="Proteomes" id="UP000266340"/>
    </source>
</evidence>
<comment type="caution">
    <text evidence="9">The sequence shown here is derived from an EMBL/GenBank/DDBJ whole genome shotgun (WGS) entry which is preliminary data.</text>
</comment>
<organism evidence="9 10">
    <name type="scientific">Cohnella faecalis</name>
    <dbReference type="NCBI Taxonomy" id="2315694"/>
    <lineage>
        <taxon>Bacteria</taxon>
        <taxon>Bacillati</taxon>
        <taxon>Bacillota</taxon>
        <taxon>Bacilli</taxon>
        <taxon>Bacillales</taxon>
        <taxon>Paenibacillaceae</taxon>
        <taxon>Cohnella</taxon>
    </lineage>
</organism>
<accession>A0A398CGK0</accession>
<evidence type="ECO:0000256" key="5">
    <source>
        <dbReference type="ARBA" id="ARBA00022989"/>
    </source>
</evidence>
<dbReference type="EMBL" id="QXJM01000040">
    <property type="protein sequence ID" value="RIE01072.1"/>
    <property type="molecule type" value="Genomic_DNA"/>
</dbReference>
<gene>
    <name evidence="9" type="ORF">D3H35_21855</name>
</gene>
<sequence>MERRGFSWSYFRLQLVFLGPAVLFFSLIVIAPFMLSIYYGLTNWNGVNSEIDWVGLANFKQIVMEDTAFRRAFWFTARYTLVSVVLMNAVGIGLALMLTQKLKTTNLLRTIFFMPNVIGGLFLGFIWHFIFVKGFASAGDALHIGVLQLPWLGTAQTSFWGLVIVSVWQYSGYLMVIYIAALLNVPPEIKEAAKMDGASGPRMLLSIIFPLIMPAFTICFFLAMSWCFKVFDLNLSLTKGGPFRSTESVALNIFNEAFGNNRYGLGTAKALIFFVVVALVSILQVRFTKKREVEA</sequence>
<feature type="transmembrane region" description="Helical" evidence="7">
    <location>
        <begin position="111"/>
        <end position="130"/>
    </location>
</feature>
<dbReference type="OrthoDB" id="9786413at2"/>
<dbReference type="Pfam" id="PF00528">
    <property type="entry name" value="BPD_transp_1"/>
    <property type="match status" value="1"/>
</dbReference>
<dbReference type="GO" id="GO:0005886">
    <property type="term" value="C:plasma membrane"/>
    <property type="evidence" value="ECO:0007669"/>
    <property type="project" value="UniProtKB-SubCell"/>
</dbReference>
<keyword evidence="6 7" id="KW-0472">Membrane</keyword>
<comment type="similarity">
    <text evidence="7">Belongs to the binding-protein-dependent transport system permease family.</text>
</comment>
<evidence type="ECO:0000313" key="9">
    <source>
        <dbReference type="EMBL" id="RIE01072.1"/>
    </source>
</evidence>
<evidence type="ECO:0000256" key="2">
    <source>
        <dbReference type="ARBA" id="ARBA00022448"/>
    </source>
</evidence>
<dbReference type="PANTHER" id="PTHR30193">
    <property type="entry name" value="ABC TRANSPORTER PERMEASE PROTEIN"/>
    <property type="match status" value="1"/>
</dbReference>
<keyword evidence="5 7" id="KW-1133">Transmembrane helix</keyword>
<feature type="transmembrane region" description="Helical" evidence="7">
    <location>
        <begin position="159"/>
        <end position="183"/>
    </location>
</feature>
<dbReference type="InterPro" id="IPR000515">
    <property type="entry name" value="MetI-like"/>
</dbReference>
<dbReference type="CDD" id="cd06261">
    <property type="entry name" value="TM_PBP2"/>
    <property type="match status" value="1"/>
</dbReference>
<feature type="transmembrane region" description="Helical" evidence="7">
    <location>
        <begin position="263"/>
        <end position="283"/>
    </location>
</feature>
<dbReference type="Gene3D" id="1.10.3720.10">
    <property type="entry name" value="MetI-like"/>
    <property type="match status" value="1"/>
</dbReference>
<dbReference type="AlphaFoldDB" id="A0A398CGK0"/>
<comment type="subcellular location">
    <subcellularLocation>
        <location evidence="1 7">Cell membrane</location>
        <topology evidence="1 7">Multi-pass membrane protein</topology>
    </subcellularLocation>
</comment>
<feature type="transmembrane region" description="Helical" evidence="7">
    <location>
        <begin position="204"/>
        <end position="226"/>
    </location>
</feature>
<evidence type="ECO:0000256" key="7">
    <source>
        <dbReference type="RuleBase" id="RU363032"/>
    </source>
</evidence>
<dbReference type="InterPro" id="IPR051393">
    <property type="entry name" value="ABC_transporter_permease"/>
</dbReference>
<keyword evidence="2 7" id="KW-0813">Transport</keyword>
<evidence type="ECO:0000256" key="6">
    <source>
        <dbReference type="ARBA" id="ARBA00023136"/>
    </source>
</evidence>
<evidence type="ECO:0000256" key="1">
    <source>
        <dbReference type="ARBA" id="ARBA00004651"/>
    </source>
</evidence>
<feature type="transmembrane region" description="Helical" evidence="7">
    <location>
        <begin position="79"/>
        <end position="99"/>
    </location>
</feature>
<evidence type="ECO:0000256" key="3">
    <source>
        <dbReference type="ARBA" id="ARBA00022475"/>
    </source>
</evidence>
<evidence type="ECO:0000256" key="4">
    <source>
        <dbReference type="ARBA" id="ARBA00022692"/>
    </source>
</evidence>
<dbReference type="InterPro" id="IPR035906">
    <property type="entry name" value="MetI-like_sf"/>
</dbReference>
<keyword evidence="4 7" id="KW-0812">Transmembrane</keyword>
<name>A0A398CGK0_9BACL</name>